<organism evidence="2 3">
    <name type="scientific">Polynucleobacter brandtiae</name>
    <dbReference type="NCBI Taxonomy" id="1938816"/>
    <lineage>
        <taxon>Bacteria</taxon>
        <taxon>Pseudomonadati</taxon>
        <taxon>Pseudomonadota</taxon>
        <taxon>Betaproteobacteria</taxon>
        <taxon>Burkholderiales</taxon>
        <taxon>Burkholderiaceae</taxon>
        <taxon>Polynucleobacter</taxon>
    </lineage>
</organism>
<reference evidence="2 3" key="1">
    <citation type="submission" date="2017-11" db="EMBL/GenBank/DDBJ databases">
        <title>Genomic Encyclopedia of Type Strains, Phase III (KMG-III): the genomes of soil and plant-associated and newly described type strains.</title>
        <authorList>
            <person name="Whitman W."/>
        </authorList>
    </citation>
    <scope>NUCLEOTIDE SEQUENCE [LARGE SCALE GENOMIC DNA]</scope>
    <source>
        <strain evidence="2 3">UB-Domo-W1</strain>
    </source>
</reference>
<dbReference type="SMART" id="SM00834">
    <property type="entry name" value="CxxC_CXXC_SSSS"/>
    <property type="match status" value="1"/>
</dbReference>
<feature type="domain" description="Putative regulatory protein FmdB zinc ribbon" evidence="1">
    <location>
        <begin position="1"/>
        <end position="41"/>
    </location>
</feature>
<protein>
    <submittedName>
        <fullName evidence="2">Putative FmdB family regulatory protein</fullName>
    </submittedName>
</protein>
<dbReference type="OrthoDB" id="9813321at2"/>
<dbReference type="Pfam" id="PF09723">
    <property type="entry name" value="Zn_ribbon_8"/>
    <property type="match status" value="1"/>
</dbReference>
<comment type="caution">
    <text evidence="2">The sequence shown here is derived from an EMBL/GenBank/DDBJ whole genome shotgun (WGS) entry which is preliminary data.</text>
</comment>
<sequence length="99" mass="10986">MATYEYQCDQDGVFEFIYPMGTAPESRICLSCGKPARKIVSAFMVHRKSTVHLFSAIEKADKSRYEPEVVSSLPSSRSGVTFPAMLNPALAKLPRPDKT</sequence>
<dbReference type="Proteomes" id="UP000229366">
    <property type="component" value="Unassembled WGS sequence"/>
</dbReference>
<keyword evidence="3" id="KW-1185">Reference proteome</keyword>
<dbReference type="NCBIfam" id="TIGR02605">
    <property type="entry name" value="CxxC_CxxC_SSSS"/>
    <property type="match status" value="1"/>
</dbReference>
<dbReference type="RefSeq" id="WP_100380308.1">
    <property type="nucleotide sequence ID" value="NZ_CBCSBW010000009.1"/>
</dbReference>
<dbReference type="AlphaFoldDB" id="A0A2M8VHC9"/>
<evidence type="ECO:0000259" key="1">
    <source>
        <dbReference type="SMART" id="SM00834"/>
    </source>
</evidence>
<dbReference type="InterPro" id="IPR013429">
    <property type="entry name" value="Regulatory_FmdB_Zinc_ribbon"/>
</dbReference>
<proteinExistence type="predicted"/>
<name>A0A2M8VHC9_9BURK</name>
<dbReference type="EMBL" id="PGTX01000008">
    <property type="protein sequence ID" value="PJI76111.1"/>
    <property type="molecule type" value="Genomic_DNA"/>
</dbReference>
<evidence type="ECO:0000313" key="3">
    <source>
        <dbReference type="Proteomes" id="UP000229366"/>
    </source>
</evidence>
<gene>
    <name evidence="2" type="ORF">B0G85_2009</name>
</gene>
<evidence type="ECO:0000313" key="2">
    <source>
        <dbReference type="EMBL" id="PJI76111.1"/>
    </source>
</evidence>
<accession>A0A2M8VHC9</accession>